<evidence type="ECO:0000256" key="2">
    <source>
        <dbReference type="SAM" id="Coils"/>
    </source>
</evidence>
<feature type="modified residue" description="4-aspartylphosphate" evidence="1">
    <location>
        <position position="62"/>
    </location>
</feature>
<dbReference type="GO" id="GO:0016787">
    <property type="term" value="F:hydrolase activity"/>
    <property type="evidence" value="ECO:0007669"/>
    <property type="project" value="UniProtKB-KW"/>
</dbReference>
<name>B3E7B8_TRIL1</name>
<keyword evidence="2" id="KW-0175">Coiled coil</keyword>
<protein>
    <submittedName>
        <fullName evidence="5">Response regulator receiver modulated metal dependent phosphohydrolase</fullName>
    </submittedName>
</protein>
<feature type="coiled-coil region" evidence="2">
    <location>
        <begin position="136"/>
        <end position="163"/>
    </location>
</feature>
<feature type="domain" description="HD-GYP" evidence="4">
    <location>
        <begin position="170"/>
        <end position="378"/>
    </location>
</feature>
<dbReference type="PANTHER" id="PTHR45228">
    <property type="entry name" value="CYCLIC DI-GMP PHOSPHODIESTERASE TM_0186-RELATED"/>
    <property type="match status" value="1"/>
</dbReference>
<dbReference type="GO" id="GO:0000160">
    <property type="term" value="P:phosphorelay signal transduction system"/>
    <property type="evidence" value="ECO:0007669"/>
    <property type="project" value="InterPro"/>
</dbReference>
<dbReference type="SMART" id="SM00471">
    <property type="entry name" value="HDc"/>
    <property type="match status" value="1"/>
</dbReference>
<dbReference type="Gene3D" id="1.10.3210.10">
    <property type="entry name" value="Hypothetical protein af1432"/>
    <property type="match status" value="1"/>
</dbReference>
<dbReference type="eggNOG" id="COG3437">
    <property type="taxonomic scope" value="Bacteria"/>
</dbReference>
<evidence type="ECO:0000313" key="5">
    <source>
        <dbReference type="EMBL" id="ACD96435.1"/>
    </source>
</evidence>
<organism evidence="5 6">
    <name type="scientific">Trichlorobacter lovleyi (strain ATCC BAA-1151 / DSM 17278 / SZ)</name>
    <name type="common">Geobacter lovleyi</name>
    <dbReference type="NCBI Taxonomy" id="398767"/>
    <lineage>
        <taxon>Bacteria</taxon>
        <taxon>Pseudomonadati</taxon>
        <taxon>Thermodesulfobacteriota</taxon>
        <taxon>Desulfuromonadia</taxon>
        <taxon>Geobacterales</taxon>
        <taxon>Geobacteraceae</taxon>
        <taxon>Trichlorobacter</taxon>
    </lineage>
</organism>
<dbReference type="Pfam" id="PF00072">
    <property type="entry name" value="Response_reg"/>
    <property type="match status" value="1"/>
</dbReference>
<dbReference type="SMART" id="SM00448">
    <property type="entry name" value="REC"/>
    <property type="match status" value="1"/>
</dbReference>
<dbReference type="KEGG" id="glo:Glov_2722"/>
<dbReference type="Pfam" id="PF13487">
    <property type="entry name" value="HD_5"/>
    <property type="match status" value="1"/>
</dbReference>
<evidence type="ECO:0000313" key="6">
    <source>
        <dbReference type="Proteomes" id="UP000002420"/>
    </source>
</evidence>
<dbReference type="InterPro" id="IPR037522">
    <property type="entry name" value="HD_GYP_dom"/>
</dbReference>
<dbReference type="EMBL" id="CP001089">
    <property type="protein sequence ID" value="ACD96435.1"/>
    <property type="molecule type" value="Genomic_DNA"/>
</dbReference>
<dbReference type="InterPro" id="IPR052020">
    <property type="entry name" value="Cyclic_di-GMP/3'3'-cGAMP_PDE"/>
</dbReference>
<dbReference type="InterPro" id="IPR001789">
    <property type="entry name" value="Sig_transdc_resp-reg_receiver"/>
</dbReference>
<reference evidence="5 6" key="1">
    <citation type="submission" date="2008-05" db="EMBL/GenBank/DDBJ databases">
        <title>Complete sequence of chromosome of Geobacter lovleyi SZ.</title>
        <authorList>
            <consortium name="US DOE Joint Genome Institute"/>
            <person name="Lucas S."/>
            <person name="Copeland A."/>
            <person name="Lapidus A."/>
            <person name="Glavina del Rio T."/>
            <person name="Dalin E."/>
            <person name="Tice H."/>
            <person name="Bruce D."/>
            <person name="Goodwin L."/>
            <person name="Pitluck S."/>
            <person name="Chertkov O."/>
            <person name="Meincke L."/>
            <person name="Brettin T."/>
            <person name="Detter J.C."/>
            <person name="Han C."/>
            <person name="Tapia R."/>
            <person name="Kuske C.R."/>
            <person name="Schmutz J."/>
            <person name="Larimer F."/>
            <person name="Land M."/>
            <person name="Hauser L."/>
            <person name="Kyrpides N."/>
            <person name="Mikhailova N."/>
            <person name="Sung Y."/>
            <person name="Fletcher K.E."/>
            <person name="Ritalahti K.M."/>
            <person name="Loeffler F.E."/>
            <person name="Richardson P."/>
        </authorList>
    </citation>
    <scope>NUCLEOTIDE SEQUENCE [LARGE SCALE GENOMIC DNA]</scope>
    <source>
        <strain evidence="6">ATCC BAA-1151 / DSM 17278 / SZ</strain>
    </source>
</reference>
<dbReference type="PROSITE" id="PS51832">
    <property type="entry name" value="HD_GYP"/>
    <property type="match status" value="1"/>
</dbReference>
<dbReference type="RefSeq" id="WP_012470764.1">
    <property type="nucleotide sequence ID" value="NC_010814.1"/>
</dbReference>
<dbReference type="SUPFAM" id="SSF109604">
    <property type="entry name" value="HD-domain/PDEase-like"/>
    <property type="match status" value="1"/>
</dbReference>
<evidence type="ECO:0000259" key="4">
    <source>
        <dbReference type="PROSITE" id="PS51832"/>
    </source>
</evidence>
<sequence length="378" mass="42556">MPPVPTTRNTTPLVLIVDDSRAVRVFVRELLEQAGYAVIEANDGIAGLEVLATRKPDVVLLDIEMPHKTGLEVLDELDASSRLYSVILFTTLSSLDSIVNGLERGADDYIVKPFKEAEFLARMTAAVRIAHNKRLLFEARLKAEQTNKQLRQLQSILSDQKLTEQKIREISEAQNATIFAMAKLAEFRDEDTGGHLERVKEYCRLLAEDLNRHSPYSDLITAEFIDCIQHAAPLHDIGKVAIPDHILQKPEKLTPEEFDRMKTHTVIGADNLQLVYNNYPGNLFVGMGIEIALYHHEQWDGSGYPDGLVGKNIPLPARIMALADVYDALRSDRCYRKAMSHEQARTIILEGDGRHFDPEVVMAFLRVETIFAKTAEEI</sequence>
<evidence type="ECO:0000256" key="1">
    <source>
        <dbReference type="PROSITE-ProRule" id="PRU00169"/>
    </source>
</evidence>
<evidence type="ECO:0000259" key="3">
    <source>
        <dbReference type="PROSITE" id="PS50110"/>
    </source>
</evidence>
<dbReference type="Gene3D" id="3.40.50.2300">
    <property type="match status" value="1"/>
</dbReference>
<dbReference type="CDD" id="cd00156">
    <property type="entry name" value="REC"/>
    <property type="match status" value="1"/>
</dbReference>
<dbReference type="OrthoDB" id="9776250at2"/>
<proteinExistence type="predicted"/>
<dbReference type="Proteomes" id="UP000002420">
    <property type="component" value="Chromosome"/>
</dbReference>
<dbReference type="InterPro" id="IPR003607">
    <property type="entry name" value="HD/PDEase_dom"/>
</dbReference>
<dbReference type="AlphaFoldDB" id="B3E7B8"/>
<keyword evidence="6" id="KW-1185">Reference proteome</keyword>
<gene>
    <name evidence="5" type="ordered locus">Glov_2722</name>
</gene>
<dbReference type="InterPro" id="IPR011006">
    <property type="entry name" value="CheY-like_superfamily"/>
</dbReference>
<dbReference type="HOGENOM" id="CLU_000445_92_10_7"/>
<accession>B3E7B8</accession>
<dbReference type="STRING" id="398767.Glov_2722"/>
<dbReference type="CDD" id="cd00077">
    <property type="entry name" value="HDc"/>
    <property type="match status" value="1"/>
</dbReference>
<dbReference type="SUPFAM" id="SSF52172">
    <property type="entry name" value="CheY-like"/>
    <property type="match status" value="1"/>
</dbReference>
<feature type="domain" description="Response regulatory" evidence="3">
    <location>
        <begin position="13"/>
        <end position="127"/>
    </location>
</feature>
<keyword evidence="5" id="KW-0378">Hydrolase</keyword>
<dbReference type="PROSITE" id="PS50110">
    <property type="entry name" value="RESPONSE_REGULATORY"/>
    <property type="match status" value="1"/>
</dbReference>
<keyword evidence="1" id="KW-0597">Phosphoprotein</keyword>